<sequence>MSIVDRKESEVRALLDTAHPLVPPYLAERTIRQGRRVLGRRRVAKYTFWLLAAAVVIGLAVWAGVSDAWVEPADTTTPDFTDW</sequence>
<dbReference type="RefSeq" id="WP_153455697.1">
    <property type="nucleotide sequence ID" value="NZ_WEGJ01000025.1"/>
</dbReference>
<gene>
    <name evidence="2" type="ORF">SRB5_50280</name>
</gene>
<comment type="caution">
    <text evidence="2">The sequence shown here is derived from an EMBL/GenBank/DDBJ whole genome shotgun (WGS) entry which is preliminary data.</text>
</comment>
<dbReference type="Proteomes" id="UP000466345">
    <property type="component" value="Unassembled WGS sequence"/>
</dbReference>
<dbReference type="AlphaFoldDB" id="A0A7K0CP98"/>
<evidence type="ECO:0000313" key="2">
    <source>
        <dbReference type="EMBL" id="MQY14852.1"/>
    </source>
</evidence>
<protein>
    <submittedName>
        <fullName evidence="2">Uncharacterized protein</fullName>
    </submittedName>
</protein>
<keyword evidence="3" id="KW-1185">Reference proteome</keyword>
<name>A0A7K0CP98_9ACTN</name>
<keyword evidence="1" id="KW-0472">Membrane</keyword>
<organism evidence="2 3">
    <name type="scientific">Streptomyces smaragdinus</name>
    <dbReference type="NCBI Taxonomy" id="2585196"/>
    <lineage>
        <taxon>Bacteria</taxon>
        <taxon>Bacillati</taxon>
        <taxon>Actinomycetota</taxon>
        <taxon>Actinomycetes</taxon>
        <taxon>Kitasatosporales</taxon>
        <taxon>Streptomycetaceae</taxon>
        <taxon>Streptomyces</taxon>
    </lineage>
</organism>
<dbReference type="EMBL" id="WEGJ01000025">
    <property type="protein sequence ID" value="MQY14852.1"/>
    <property type="molecule type" value="Genomic_DNA"/>
</dbReference>
<evidence type="ECO:0000256" key="1">
    <source>
        <dbReference type="SAM" id="Phobius"/>
    </source>
</evidence>
<keyword evidence="1" id="KW-0812">Transmembrane</keyword>
<feature type="transmembrane region" description="Helical" evidence="1">
    <location>
        <begin position="46"/>
        <end position="65"/>
    </location>
</feature>
<evidence type="ECO:0000313" key="3">
    <source>
        <dbReference type="Proteomes" id="UP000466345"/>
    </source>
</evidence>
<keyword evidence="1" id="KW-1133">Transmembrane helix</keyword>
<proteinExistence type="predicted"/>
<reference evidence="2 3" key="1">
    <citation type="submission" date="2019-10" db="EMBL/GenBank/DDBJ databases">
        <title>Streptomyces smaragdinus sp. nov. and Streptomyces fabii sp. nov., isolated from the gut of fungus growing-termite Macrotermes natalensis.</title>
        <authorList>
            <person name="Schwitalla J."/>
            <person name="Benndorf R."/>
            <person name="Martin K."/>
            <person name="De Beer W."/>
            <person name="Kaster A.-K."/>
            <person name="Vollmers J."/>
            <person name="Poulsen M."/>
            <person name="Beemelmanns C."/>
        </authorList>
    </citation>
    <scope>NUCLEOTIDE SEQUENCE [LARGE SCALE GENOMIC DNA]</scope>
    <source>
        <strain evidence="2 3">RB5</strain>
    </source>
</reference>
<accession>A0A7K0CP98</accession>